<keyword evidence="4" id="KW-0456">Lyase</keyword>
<comment type="caution">
    <text evidence="6">The sequence shown here is derived from an EMBL/GenBank/DDBJ whole genome shotgun (WGS) entry which is preliminary data.</text>
</comment>
<keyword evidence="2" id="KW-0479">Metal-binding</keyword>
<evidence type="ECO:0000256" key="3">
    <source>
        <dbReference type="ARBA" id="ARBA00022833"/>
    </source>
</evidence>
<dbReference type="Proteomes" id="UP000521872">
    <property type="component" value="Unassembled WGS sequence"/>
</dbReference>
<evidence type="ECO:0000313" key="7">
    <source>
        <dbReference type="Proteomes" id="UP000521872"/>
    </source>
</evidence>
<dbReference type="EMBL" id="JAACJL010000017">
    <property type="protein sequence ID" value="KAF4618609.1"/>
    <property type="molecule type" value="Genomic_DNA"/>
</dbReference>
<evidence type="ECO:0000256" key="2">
    <source>
        <dbReference type="ARBA" id="ARBA00022723"/>
    </source>
</evidence>
<dbReference type="InterPro" id="IPR006913">
    <property type="entry name" value="CENP-V/GFA"/>
</dbReference>
<evidence type="ECO:0000259" key="5">
    <source>
        <dbReference type="PROSITE" id="PS51891"/>
    </source>
</evidence>
<evidence type="ECO:0000313" key="6">
    <source>
        <dbReference type="EMBL" id="KAF4618609.1"/>
    </source>
</evidence>
<dbReference type="Gene3D" id="3.90.1590.10">
    <property type="entry name" value="glutathione-dependent formaldehyde- activating enzyme (gfa)"/>
    <property type="match status" value="1"/>
</dbReference>
<keyword evidence="3" id="KW-0862">Zinc</keyword>
<name>A0A8H4QXD3_9AGAR</name>
<feature type="domain" description="CENP-V/GFA" evidence="5">
    <location>
        <begin position="5"/>
        <end position="167"/>
    </location>
</feature>
<organism evidence="6 7">
    <name type="scientific">Agrocybe pediades</name>
    <dbReference type="NCBI Taxonomy" id="84607"/>
    <lineage>
        <taxon>Eukaryota</taxon>
        <taxon>Fungi</taxon>
        <taxon>Dikarya</taxon>
        <taxon>Basidiomycota</taxon>
        <taxon>Agaricomycotina</taxon>
        <taxon>Agaricomycetes</taxon>
        <taxon>Agaricomycetidae</taxon>
        <taxon>Agaricales</taxon>
        <taxon>Agaricineae</taxon>
        <taxon>Strophariaceae</taxon>
        <taxon>Agrocybe</taxon>
    </lineage>
</organism>
<sequence>MKLFINGSCHCEANEFRVEVDNPSLPVSDSLCHCNVCRHATGQIAARFAQIVGVPLERIYETGSRGGSENGDEEDNGSGLKVAITPSSENGFLAPPVIEIDYPKDSFNLGGLTAYKSSSDVTRYFCSSCSSHLFRVQHTVHGDRWGVAVGSLEKGGRVSKISSHIWVRDTLDGGLADHLTAIDGVRVSRYEGALGSKELRHPWKHDSLLSTSQSSGNDSLKARCHCGSIQFTITRPSEASFEPFAPFPDLLFSHLYSHLSKISNPKDTKWWLCPAASPNPSKYLAGHCLCNVCRLNSGFAIQSWAFVPLVNIVQGDSSNPLSLDDGDGRPMHLKQYITSTGNYREFCDICGATAFSWQAAVPSLISVSVGLLDEAENGARAENWLEWHKTRIGFQESAQDQSLARGLLEGLAQA</sequence>
<proteinExistence type="inferred from homology"/>
<evidence type="ECO:0000256" key="4">
    <source>
        <dbReference type="ARBA" id="ARBA00023239"/>
    </source>
</evidence>
<dbReference type="Gene3D" id="2.170.150.70">
    <property type="match status" value="1"/>
</dbReference>
<dbReference type="AlphaFoldDB" id="A0A8H4QXD3"/>
<dbReference type="PROSITE" id="PS51891">
    <property type="entry name" value="CENP_V_GFA"/>
    <property type="match status" value="1"/>
</dbReference>
<reference evidence="6 7" key="1">
    <citation type="submission" date="2019-12" db="EMBL/GenBank/DDBJ databases">
        <authorList>
            <person name="Floudas D."/>
            <person name="Bentzer J."/>
            <person name="Ahren D."/>
            <person name="Johansson T."/>
            <person name="Persson P."/>
            <person name="Tunlid A."/>
        </authorList>
    </citation>
    <scope>NUCLEOTIDE SEQUENCE [LARGE SCALE GENOMIC DNA]</scope>
    <source>
        <strain evidence="6 7">CBS 102.39</strain>
    </source>
</reference>
<dbReference type="SUPFAM" id="SSF51316">
    <property type="entry name" value="Mss4-like"/>
    <property type="match status" value="3"/>
</dbReference>
<dbReference type="GO" id="GO:0046872">
    <property type="term" value="F:metal ion binding"/>
    <property type="evidence" value="ECO:0007669"/>
    <property type="project" value="UniProtKB-KW"/>
</dbReference>
<gene>
    <name evidence="6" type="ORF">D9613_009970</name>
</gene>
<keyword evidence="7" id="KW-1185">Reference proteome</keyword>
<evidence type="ECO:0000256" key="1">
    <source>
        <dbReference type="ARBA" id="ARBA00005495"/>
    </source>
</evidence>
<dbReference type="PANTHER" id="PTHR33337">
    <property type="entry name" value="GFA DOMAIN-CONTAINING PROTEIN"/>
    <property type="match status" value="1"/>
</dbReference>
<accession>A0A8H4QXD3</accession>
<dbReference type="Pfam" id="PF04828">
    <property type="entry name" value="GFA"/>
    <property type="match status" value="2"/>
</dbReference>
<protein>
    <recommendedName>
        <fullName evidence="5">CENP-V/GFA domain-containing protein</fullName>
    </recommendedName>
</protein>
<dbReference type="GO" id="GO:0016846">
    <property type="term" value="F:carbon-sulfur lyase activity"/>
    <property type="evidence" value="ECO:0007669"/>
    <property type="project" value="InterPro"/>
</dbReference>
<comment type="similarity">
    <text evidence="1">Belongs to the Gfa family.</text>
</comment>
<dbReference type="InterPro" id="IPR011057">
    <property type="entry name" value="Mss4-like_sf"/>
</dbReference>
<dbReference type="PANTHER" id="PTHR33337:SF40">
    <property type="entry name" value="CENP-V_GFA DOMAIN-CONTAINING PROTEIN-RELATED"/>
    <property type="match status" value="1"/>
</dbReference>